<reference evidence="11 12" key="1">
    <citation type="submission" date="2020-04" db="EMBL/GenBank/DDBJ databases">
        <authorList>
            <person name="Zhang R."/>
            <person name="Schippers A."/>
        </authorList>
    </citation>
    <scope>NUCLEOTIDE SEQUENCE [LARGE SCALE GENOMIC DNA]</scope>
    <source>
        <strain evidence="11 12">DSM 109850</strain>
    </source>
</reference>
<comment type="caution">
    <text evidence="11">The sequence shown here is derived from an EMBL/GenBank/DDBJ whole genome shotgun (WGS) entry which is preliminary data.</text>
</comment>
<dbReference type="GO" id="GO:0009252">
    <property type="term" value="P:peptidoglycan biosynthetic process"/>
    <property type="evidence" value="ECO:0007669"/>
    <property type="project" value="UniProtKB-KW"/>
</dbReference>
<dbReference type="EMBL" id="JABBVZ010000003">
    <property type="protein sequence ID" value="NMP21057.1"/>
    <property type="molecule type" value="Genomic_DNA"/>
</dbReference>
<dbReference type="PRINTS" id="PR00725">
    <property type="entry name" value="DADACBPTASE1"/>
</dbReference>
<feature type="active site" description="Proton acceptor" evidence="7">
    <location>
        <position position="79"/>
    </location>
</feature>
<dbReference type="Pfam" id="PF00768">
    <property type="entry name" value="Peptidase_S11"/>
    <property type="match status" value="1"/>
</dbReference>
<dbReference type="InterPro" id="IPR018044">
    <property type="entry name" value="Peptidase_S11"/>
</dbReference>
<dbReference type="InterPro" id="IPR001967">
    <property type="entry name" value="Peptidase_S11_N"/>
</dbReference>
<evidence type="ECO:0000256" key="2">
    <source>
        <dbReference type="ARBA" id="ARBA00022729"/>
    </source>
</evidence>
<organism evidence="11 12">
    <name type="scientific">Sulfobacillus harzensis</name>
    <dbReference type="NCBI Taxonomy" id="2729629"/>
    <lineage>
        <taxon>Bacteria</taxon>
        <taxon>Bacillati</taxon>
        <taxon>Bacillota</taxon>
        <taxon>Clostridia</taxon>
        <taxon>Eubacteriales</taxon>
        <taxon>Clostridiales Family XVII. Incertae Sedis</taxon>
        <taxon>Sulfobacillus</taxon>
    </lineage>
</organism>
<evidence type="ECO:0000256" key="9">
    <source>
        <dbReference type="RuleBase" id="RU004016"/>
    </source>
</evidence>
<evidence type="ECO:0000256" key="6">
    <source>
        <dbReference type="ARBA" id="ARBA00023316"/>
    </source>
</evidence>
<evidence type="ECO:0000256" key="8">
    <source>
        <dbReference type="PIRSR" id="PIRSR618044-2"/>
    </source>
</evidence>
<dbReference type="GO" id="GO:0009002">
    <property type="term" value="F:serine-type D-Ala-D-Ala carboxypeptidase activity"/>
    <property type="evidence" value="ECO:0007669"/>
    <property type="project" value="InterPro"/>
</dbReference>
<evidence type="ECO:0000256" key="1">
    <source>
        <dbReference type="ARBA" id="ARBA00007164"/>
    </source>
</evidence>
<evidence type="ECO:0000313" key="11">
    <source>
        <dbReference type="EMBL" id="NMP21057.1"/>
    </source>
</evidence>
<dbReference type="Gene3D" id="3.40.710.10">
    <property type="entry name" value="DD-peptidase/beta-lactamase superfamily"/>
    <property type="match status" value="1"/>
</dbReference>
<keyword evidence="2" id="KW-0732">Signal</keyword>
<dbReference type="InterPro" id="IPR012338">
    <property type="entry name" value="Beta-lactam/transpept-like"/>
</dbReference>
<keyword evidence="5" id="KW-0573">Peptidoglycan synthesis</keyword>
<evidence type="ECO:0000259" key="10">
    <source>
        <dbReference type="Pfam" id="PF00768"/>
    </source>
</evidence>
<dbReference type="SUPFAM" id="SSF56601">
    <property type="entry name" value="beta-lactamase/transpeptidase-like"/>
    <property type="match status" value="1"/>
</dbReference>
<accession>A0A7Y0L0J3</accession>
<keyword evidence="4" id="KW-0133">Cell shape</keyword>
<evidence type="ECO:0000256" key="7">
    <source>
        <dbReference type="PIRSR" id="PIRSR618044-1"/>
    </source>
</evidence>
<evidence type="ECO:0000313" key="12">
    <source>
        <dbReference type="Proteomes" id="UP000533476"/>
    </source>
</evidence>
<proteinExistence type="inferred from homology"/>
<keyword evidence="3" id="KW-0378">Hydrolase</keyword>
<keyword evidence="11" id="KW-0645">Protease</keyword>
<comment type="similarity">
    <text evidence="1 9">Belongs to the peptidase S11 family.</text>
</comment>
<dbReference type="GO" id="GO:0071555">
    <property type="term" value="P:cell wall organization"/>
    <property type="evidence" value="ECO:0007669"/>
    <property type="project" value="UniProtKB-KW"/>
</dbReference>
<keyword evidence="12" id="KW-1185">Reference proteome</keyword>
<keyword evidence="6" id="KW-0961">Cell wall biogenesis/degradation</keyword>
<sequence length="394" mass="42902">MKKFSIAVLFVLVLGLIGGVGLRATVEAPRETAASHYALHPPKPRFSTAAGSAELAVAGGPTLFQYHGDAERPIASVTKIMTANVVLTHPRIYPLNRMVTITPDEVANYRNGLRKADSEVPLSAGERVTVKDLLWALMLPSADDSAWVLADNYPGGASAFIAEMNRRAQQLGMHQTHYVDPDGVNHHGYSTTRDLMKLIMRDMAIPEFRTLVSTKTAQTPFGDLTNLNQLLWSYPGAIGIKTGWTPYAGTCLAFAATRAQAGNSLTLYGVVLGEPSTSLSPMFRDVTQLLNTGFRDVPWRTVVPAGREIGVLPVKRGWLLRSESVPLLVKKPLGAFADVSQGVLQVRWYPLASTRIERGQVVGEARLETGSHGLAVWVPVVAGKSVTVRWWERL</sequence>
<feature type="active site" evidence="7">
    <location>
        <position position="141"/>
    </location>
</feature>
<keyword evidence="11" id="KW-0121">Carboxypeptidase</keyword>
<gene>
    <name evidence="11" type="ORF">HIJ39_01630</name>
</gene>
<dbReference type="PANTHER" id="PTHR21581">
    <property type="entry name" value="D-ALANYL-D-ALANINE CARBOXYPEPTIDASE"/>
    <property type="match status" value="1"/>
</dbReference>
<feature type="domain" description="Peptidase S11 D-alanyl-D-alanine carboxypeptidase A N-terminal" evidence="10">
    <location>
        <begin position="59"/>
        <end position="273"/>
    </location>
</feature>
<dbReference type="Proteomes" id="UP000533476">
    <property type="component" value="Unassembled WGS sequence"/>
</dbReference>
<dbReference type="PANTHER" id="PTHR21581:SF33">
    <property type="entry name" value="D-ALANYL-D-ALANINE CARBOXYPEPTIDASE DACB"/>
    <property type="match status" value="1"/>
</dbReference>
<feature type="binding site" evidence="8">
    <location>
        <position position="241"/>
    </location>
    <ligand>
        <name>substrate</name>
    </ligand>
</feature>
<name>A0A7Y0L0J3_9FIRM</name>
<evidence type="ECO:0000256" key="4">
    <source>
        <dbReference type="ARBA" id="ARBA00022960"/>
    </source>
</evidence>
<protein>
    <submittedName>
        <fullName evidence="11">D-alanyl-D-alanine carboxypeptidase</fullName>
    </submittedName>
</protein>
<evidence type="ECO:0000256" key="5">
    <source>
        <dbReference type="ARBA" id="ARBA00022984"/>
    </source>
</evidence>
<dbReference type="AlphaFoldDB" id="A0A7Y0L0J3"/>
<evidence type="ECO:0000256" key="3">
    <source>
        <dbReference type="ARBA" id="ARBA00022801"/>
    </source>
</evidence>
<dbReference type="RefSeq" id="WP_169096009.1">
    <property type="nucleotide sequence ID" value="NZ_JABBVZ010000003.1"/>
</dbReference>
<dbReference type="GO" id="GO:0006508">
    <property type="term" value="P:proteolysis"/>
    <property type="evidence" value="ECO:0007669"/>
    <property type="project" value="InterPro"/>
</dbReference>
<dbReference type="GO" id="GO:0008360">
    <property type="term" value="P:regulation of cell shape"/>
    <property type="evidence" value="ECO:0007669"/>
    <property type="project" value="UniProtKB-KW"/>
</dbReference>
<feature type="active site" description="Acyl-ester intermediate" evidence="7">
    <location>
        <position position="76"/>
    </location>
</feature>